<name>A0A6N2YY44_9FIRM</name>
<dbReference type="Pfam" id="PF02082">
    <property type="entry name" value="Rrf2"/>
    <property type="match status" value="1"/>
</dbReference>
<dbReference type="PROSITE" id="PS01332">
    <property type="entry name" value="HTH_RRF2_1"/>
    <property type="match status" value="1"/>
</dbReference>
<feature type="region of interest" description="Disordered" evidence="2">
    <location>
        <begin position="137"/>
        <end position="175"/>
    </location>
</feature>
<organism evidence="3">
    <name type="scientific">Veillonella ratti</name>
    <dbReference type="NCBI Taxonomy" id="103892"/>
    <lineage>
        <taxon>Bacteria</taxon>
        <taxon>Bacillati</taxon>
        <taxon>Bacillota</taxon>
        <taxon>Negativicutes</taxon>
        <taxon>Veillonellales</taxon>
        <taxon>Veillonellaceae</taxon>
        <taxon>Veillonella</taxon>
    </lineage>
</organism>
<dbReference type="PANTHER" id="PTHR33221:SF5">
    <property type="entry name" value="HTH-TYPE TRANSCRIPTIONAL REGULATOR ISCR"/>
    <property type="match status" value="1"/>
</dbReference>
<dbReference type="InterPro" id="IPR000944">
    <property type="entry name" value="Tscrpt_reg_Rrf2"/>
</dbReference>
<dbReference type="InterPro" id="IPR036390">
    <property type="entry name" value="WH_DNA-bd_sf"/>
</dbReference>
<dbReference type="Gene3D" id="1.10.10.10">
    <property type="entry name" value="Winged helix-like DNA-binding domain superfamily/Winged helix DNA-binding domain"/>
    <property type="match status" value="1"/>
</dbReference>
<dbReference type="RefSeq" id="WP_021840365.1">
    <property type="nucleotide sequence ID" value="NZ_CALERR010000003.1"/>
</dbReference>
<dbReference type="InterPro" id="IPR036388">
    <property type="entry name" value="WH-like_DNA-bd_sf"/>
</dbReference>
<dbReference type="NCBIfam" id="TIGR00738">
    <property type="entry name" value="rrf2_super"/>
    <property type="match status" value="1"/>
</dbReference>
<dbReference type="OrthoDB" id="9808360at2"/>
<dbReference type="SUPFAM" id="SSF46785">
    <property type="entry name" value="Winged helix' DNA-binding domain"/>
    <property type="match status" value="1"/>
</dbReference>
<evidence type="ECO:0000256" key="2">
    <source>
        <dbReference type="SAM" id="MobiDB-lite"/>
    </source>
</evidence>
<evidence type="ECO:0000256" key="1">
    <source>
        <dbReference type="ARBA" id="ARBA00023125"/>
    </source>
</evidence>
<dbReference type="GeneID" id="91963127"/>
<dbReference type="EMBL" id="CACRUX010000009">
    <property type="protein sequence ID" value="VYT70530.1"/>
    <property type="molecule type" value="Genomic_DNA"/>
</dbReference>
<accession>A0A6N2YY44</accession>
<dbReference type="PROSITE" id="PS51197">
    <property type="entry name" value="HTH_RRF2_2"/>
    <property type="match status" value="1"/>
</dbReference>
<gene>
    <name evidence="3" type="primary">cymR</name>
    <name evidence="3" type="ORF">VRLFYP33_00327</name>
</gene>
<keyword evidence="1" id="KW-0238">DNA-binding</keyword>
<dbReference type="GO" id="GO:0003700">
    <property type="term" value="F:DNA-binding transcription factor activity"/>
    <property type="evidence" value="ECO:0007669"/>
    <property type="project" value="TreeGrafter"/>
</dbReference>
<dbReference type="GO" id="GO:0005829">
    <property type="term" value="C:cytosol"/>
    <property type="evidence" value="ECO:0007669"/>
    <property type="project" value="TreeGrafter"/>
</dbReference>
<dbReference type="GO" id="GO:0003677">
    <property type="term" value="F:DNA binding"/>
    <property type="evidence" value="ECO:0007669"/>
    <property type="project" value="UniProtKB-KW"/>
</dbReference>
<proteinExistence type="predicted"/>
<dbReference type="AlphaFoldDB" id="A0A6N2YY44"/>
<dbReference type="InterPro" id="IPR030489">
    <property type="entry name" value="TR_Rrf2-type_CS"/>
</dbReference>
<feature type="compositionally biased region" description="Basic and acidic residues" evidence="2">
    <location>
        <begin position="148"/>
        <end position="157"/>
    </location>
</feature>
<dbReference type="PANTHER" id="PTHR33221">
    <property type="entry name" value="WINGED HELIX-TURN-HELIX TRANSCRIPTIONAL REGULATOR, RRF2 FAMILY"/>
    <property type="match status" value="1"/>
</dbReference>
<sequence length="175" mass="19578">MKISTKGRYALRVLVDLAEHGTKKNVSIREIAERQRISDKYLEGIVARLSAAGYVKSVRGKYGGYRLSMEPKDYTVYDILRAAEDSIALVACLEDEVNQCPRSKTCMTLPLWEHMQAQFKEYMEKLTLQDVLDKKFDVSDDSEDDEEAHSAEGKTADETATDDTSADVTGKSTPA</sequence>
<reference evidence="3" key="1">
    <citation type="submission" date="2019-11" db="EMBL/GenBank/DDBJ databases">
        <authorList>
            <person name="Feng L."/>
        </authorList>
    </citation>
    <scope>NUCLEOTIDE SEQUENCE</scope>
    <source>
        <strain evidence="3">VrattiLFYP33</strain>
    </source>
</reference>
<evidence type="ECO:0000313" key="3">
    <source>
        <dbReference type="EMBL" id="VYT70530.1"/>
    </source>
</evidence>
<protein>
    <submittedName>
        <fullName evidence="3">HTH-type transcriptional regulator CymR</fullName>
    </submittedName>
</protein>